<sequence length="148" mass="16683">MKKVTYWLILFCVTITLANCKKTTEPAASGDRAEVIMSTGWKLDRVTDANRQTINQSQLNLATMALYGMEIQFRANNMTRAVDRVTKQVLNGGTWYLVENNQAVDIEINQFKGRFPIVELSRSKLILRNKVPVAGTETDANLEFVPSL</sequence>
<dbReference type="EMBL" id="BAABHD010000006">
    <property type="protein sequence ID" value="GAA4449472.1"/>
    <property type="molecule type" value="Genomic_DNA"/>
</dbReference>
<evidence type="ECO:0000313" key="2">
    <source>
        <dbReference type="EMBL" id="GAA4449472.1"/>
    </source>
</evidence>
<gene>
    <name evidence="2" type="ORF">GCM10023189_08880</name>
</gene>
<keyword evidence="3" id="KW-1185">Reference proteome</keyword>
<protein>
    <recommendedName>
        <fullName evidence="4">Lipocalin-like domain-containing protein</fullName>
    </recommendedName>
</protein>
<dbReference type="Proteomes" id="UP001501175">
    <property type="component" value="Unassembled WGS sequence"/>
</dbReference>
<dbReference type="RefSeq" id="WP_345241000.1">
    <property type="nucleotide sequence ID" value="NZ_BAABHD010000006.1"/>
</dbReference>
<reference evidence="3" key="1">
    <citation type="journal article" date="2019" name="Int. J. Syst. Evol. Microbiol.">
        <title>The Global Catalogue of Microorganisms (GCM) 10K type strain sequencing project: providing services to taxonomists for standard genome sequencing and annotation.</title>
        <authorList>
            <consortium name="The Broad Institute Genomics Platform"/>
            <consortium name="The Broad Institute Genome Sequencing Center for Infectious Disease"/>
            <person name="Wu L."/>
            <person name="Ma J."/>
        </authorList>
    </citation>
    <scope>NUCLEOTIDE SEQUENCE [LARGE SCALE GENOMIC DNA]</scope>
    <source>
        <strain evidence="3">JCM 17927</strain>
    </source>
</reference>
<evidence type="ECO:0000256" key="1">
    <source>
        <dbReference type="SAM" id="SignalP"/>
    </source>
</evidence>
<organism evidence="2 3">
    <name type="scientific">Nibrella saemangeumensis</name>
    <dbReference type="NCBI Taxonomy" id="1084526"/>
    <lineage>
        <taxon>Bacteria</taxon>
        <taxon>Pseudomonadati</taxon>
        <taxon>Bacteroidota</taxon>
        <taxon>Cytophagia</taxon>
        <taxon>Cytophagales</taxon>
        <taxon>Spirosomataceae</taxon>
        <taxon>Nibrella</taxon>
    </lineage>
</organism>
<accession>A0ABP8MHB1</accession>
<evidence type="ECO:0008006" key="4">
    <source>
        <dbReference type="Google" id="ProtNLM"/>
    </source>
</evidence>
<comment type="caution">
    <text evidence="2">The sequence shown here is derived from an EMBL/GenBank/DDBJ whole genome shotgun (WGS) entry which is preliminary data.</text>
</comment>
<proteinExistence type="predicted"/>
<feature type="chain" id="PRO_5045315946" description="Lipocalin-like domain-containing protein" evidence="1">
    <location>
        <begin position="19"/>
        <end position="148"/>
    </location>
</feature>
<name>A0ABP8MHB1_9BACT</name>
<keyword evidence="1" id="KW-0732">Signal</keyword>
<evidence type="ECO:0000313" key="3">
    <source>
        <dbReference type="Proteomes" id="UP001501175"/>
    </source>
</evidence>
<feature type="signal peptide" evidence="1">
    <location>
        <begin position="1"/>
        <end position="18"/>
    </location>
</feature>